<dbReference type="EMBL" id="JAHRIP010020910">
    <property type="protein sequence ID" value="MEQ2288492.1"/>
    <property type="molecule type" value="Genomic_DNA"/>
</dbReference>
<comment type="caution">
    <text evidence="2">The sequence shown here is derived from an EMBL/GenBank/DDBJ whole genome shotgun (WGS) entry which is preliminary data.</text>
</comment>
<feature type="transmembrane region" description="Helical" evidence="1">
    <location>
        <begin position="60"/>
        <end position="85"/>
    </location>
</feature>
<keyword evidence="1" id="KW-0472">Membrane</keyword>
<accession>A0ABV0Y3X7</accession>
<gene>
    <name evidence="2" type="ORF">AMECASPLE_023076</name>
</gene>
<sequence length="115" mass="12702">MTGVSVSLSNPCTVVLQRKENPELNKELNCISVISGQQLTGLSFYFFSEPMEVDFLVNGILVGLIPVSSISMVLKAVCLLCNIFAFCQPSRLLMLVVRTIKPREVVVEAVERIIN</sequence>
<keyword evidence="3" id="KW-1185">Reference proteome</keyword>
<reference evidence="2 3" key="1">
    <citation type="submission" date="2021-06" db="EMBL/GenBank/DDBJ databases">
        <authorList>
            <person name="Palmer J.M."/>
        </authorList>
    </citation>
    <scope>NUCLEOTIDE SEQUENCE [LARGE SCALE GENOMIC DNA]</scope>
    <source>
        <strain evidence="2 3">AS_MEX2019</strain>
        <tissue evidence="2">Muscle</tissue>
    </source>
</reference>
<name>A0ABV0Y3X7_9TELE</name>
<evidence type="ECO:0000313" key="2">
    <source>
        <dbReference type="EMBL" id="MEQ2288492.1"/>
    </source>
</evidence>
<dbReference type="Proteomes" id="UP001469553">
    <property type="component" value="Unassembled WGS sequence"/>
</dbReference>
<proteinExistence type="predicted"/>
<organism evidence="2 3">
    <name type="scientific">Ameca splendens</name>
    <dbReference type="NCBI Taxonomy" id="208324"/>
    <lineage>
        <taxon>Eukaryota</taxon>
        <taxon>Metazoa</taxon>
        <taxon>Chordata</taxon>
        <taxon>Craniata</taxon>
        <taxon>Vertebrata</taxon>
        <taxon>Euteleostomi</taxon>
        <taxon>Actinopterygii</taxon>
        <taxon>Neopterygii</taxon>
        <taxon>Teleostei</taxon>
        <taxon>Neoteleostei</taxon>
        <taxon>Acanthomorphata</taxon>
        <taxon>Ovalentaria</taxon>
        <taxon>Atherinomorphae</taxon>
        <taxon>Cyprinodontiformes</taxon>
        <taxon>Goodeidae</taxon>
        <taxon>Ameca</taxon>
    </lineage>
</organism>
<keyword evidence="1" id="KW-0812">Transmembrane</keyword>
<evidence type="ECO:0000256" key="1">
    <source>
        <dbReference type="SAM" id="Phobius"/>
    </source>
</evidence>
<protein>
    <submittedName>
        <fullName evidence="2">Uncharacterized protein</fullName>
    </submittedName>
</protein>
<evidence type="ECO:0000313" key="3">
    <source>
        <dbReference type="Proteomes" id="UP001469553"/>
    </source>
</evidence>
<keyword evidence="1" id="KW-1133">Transmembrane helix</keyword>